<feature type="compositionally biased region" description="Polar residues" evidence="2">
    <location>
        <begin position="433"/>
        <end position="446"/>
    </location>
</feature>
<evidence type="ECO:0000313" key="4">
    <source>
        <dbReference type="Proteomes" id="UP000054559"/>
    </source>
</evidence>
<accession>A0A0J8TKN2</accession>
<feature type="compositionally biased region" description="Polar residues" evidence="2">
    <location>
        <begin position="397"/>
        <end position="416"/>
    </location>
</feature>
<feature type="coiled-coil region" evidence="1">
    <location>
        <begin position="91"/>
        <end position="125"/>
    </location>
</feature>
<dbReference type="Proteomes" id="UP000054559">
    <property type="component" value="Unassembled WGS sequence"/>
</dbReference>
<feature type="region of interest" description="Disordered" evidence="2">
    <location>
        <begin position="279"/>
        <end position="314"/>
    </location>
</feature>
<name>A0A0J8TKN2_COCIT</name>
<feature type="compositionally biased region" description="Basic and acidic residues" evidence="2">
    <location>
        <begin position="288"/>
        <end position="300"/>
    </location>
</feature>
<dbReference type="Gene3D" id="3.90.20.10">
    <property type="match status" value="1"/>
</dbReference>
<organism evidence="3 4">
    <name type="scientific">Coccidioides immitis RMSCC 3703</name>
    <dbReference type="NCBI Taxonomy" id="454286"/>
    <lineage>
        <taxon>Eukaryota</taxon>
        <taxon>Fungi</taxon>
        <taxon>Dikarya</taxon>
        <taxon>Ascomycota</taxon>
        <taxon>Pezizomycotina</taxon>
        <taxon>Eurotiomycetes</taxon>
        <taxon>Eurotiomycetidae</taxon>
        <taxon>Onygenales</taxon>
        <taxon>Onygenaceae</taxon>
        <taxon>Coccidioides</taxon>
    </lineage>
</organism>
<keyword evidence="1" id="KW-0175">Coiled coil</keyword>
<gene>
    <name evidence="3" type="ORF">CISG_04572</name>
</gene>
<evidence type="ECO:0000256" key="2">
    <source>
        <dbReference type="SAM" id="MobiDB-lite"/>
    </source>
</evidence>
<proteinExistence type="predicted"/>
<reference evidence="4" key="1">
    <citation type="journal article" date="2010" name="Genome Res.">
        <title>Population genomic sequencing of Coccidioides fungi reveals recent hybridization and transposon control.</title>
        <authorList>
            <person name="Neafsey D.E."/>
            <person name="Barker B.M."/>
            <person name="Sharpton T.J."/>
            <person name="Stajich J.E."/>
            <person name="Park D.J."/>
            <person name="Whiston E."/>
            <person name="Hung C.-Y."/>
            <person name="McMahan C."/>
            <person name="White J."/>
            <person name="Sykes S."/>
            <person name="Heiman D."/>
            <person name="Young S."/>
            <person name="Zeng Q."/>
            <person name="Abouelleil A."/>
            <person name="Aftuck L."/>
            <person name="Bessette D."/>
            <person name="Brown A."/>
            <person name="FitzGerald M."/>
            <person name="Lui A."/>
            <person name="Macdonald J.P."/>
            <person name="Priest M."/>
            <person name="Orbach M.J."/>
            <person name="Galgiani J.N."/>
            <person name="Kirkland T.N."/>
            <person name="Cole G.T."/>
            <person name="Birren B.W."/>
            <person name="Henn M.R."/>
            <person name="Taylor J.W."/>
            <person name="Rounsley S.D."/>
        </authorList>
    </citation>
    <scope>NUCLEOTIDE SEQUENCE [LARGE SCALE GENOMIC DNA]</scope>
    <source>
        <strain evidence="4">RMSCC 3703</strain>
    </source>
</reference>
<dbReference type="EMBL" id="DS268134">
    <property type="protein sequence ID" value="KMU74222.1"/>
    <property type="molecule type" value="Genomic_DNA"/>
</dbReference>
<sequence>MDESFPRSSPLLRELAAATKQRQPDGTTQDYVDQGFAIIINASEYHRKLQEKAVRQEFILQRDYMDRRFETVEERIEMVDRGLQSHMDDQYRGVNRRFEKVEKKLESMEQRMDKKLESMEQRMDKKFGGMEQRMDKKFGELEAAIHDFRAMAVNGNADRGIKTLQPVGVYHPNRGYFVPENFPRTVGEFWKLKRTSKLPQLISLCLFYGITREELTGLDMDEDTKETEAYTSLTLKQLIEKYPDLAHMALADRFGLKYAVVAEFMKRLEEFRDQSTGKRSVIDQGTEATRKSARIERSRQGDANIESGSHKSVPPYQRFSEHEVVPLELLLKNTPSTVESIRSDRTQLGWAKTSERERFDAYMAEINERREREEDQKLEAERIAALPYQVIPAAAVSDSTKQSPSKNPSDSNTSSRAGRVQERESEVAKSPESGDTQSQRTVSTELIGSPARSPRTQLQPAFRPKSTKSQRSAKGMKE</sequence>
<evidence type="ECO:0000256" key="1">
    <source>
        <dbReference type="SAM" id="Coils"/>
    </source>
</evidence>
<protein>
    <submittedName>
        <fullName evidence="3">Uncharacterized protein</fullName>
    </submittedName>
</protein>
<evidence type="ECO:0000313" key="3">
    <source>
        <dbReference type="EMBL" id="KMU74222.1"/>
    </source>
</evidence>
<feature type="compositionally biased region" description="Basic and acidic residues" evidence="2">
    <location>
        <begin position="419"/>
        <end position="429"/>
    </location>
</feature>
<dbReference type="AlphaFoldDB" id="A0A0J8TKN2"/>
<dbReference type="OrthoDB" id="4833301at2759"/>
<feature type="region of interest" description="Disordered" evidence="2">
    <location>
        <begin position="394"/>
        <end position="478"/>
    </location>
</feature>
<dbReference type="STRING" id="454286.A0A0J8TKN2"/>